<keyword evidence="5" id="KW-1185">Reference proteome</keyword>
<dbReference type="SUPFAM" id="SSF49562">
    <property type="entry name" value="C2 domain (Calcium/lipid-binding domain, CaLB)"/>
    <property type="match status" value="2"/>
</dbReference>
<dbReference type="PROSITE" id="PS50004">
    <property type="entry name" value="C2"/>
    <property type="match status" value="2"/>
</dbReference>
<dbReference type="GO" id="GO:0017156">
    <property type="term" value="P:calcium-ion regulated exocytosis"/>
    <property type="evidence" value="ECO:0007669"/>
    <property type="project" value="TreeGrafter"/>
</dbReference>
<evidence type="ECO:0000313" key="4">
    <source>
        <dbReference type="EMBL" id="OWF54676.1"/>
    </source>
</evidence>
<dbReference type="Pfam" id="PF00168">
    <property type="entry name" value="C2"/>
    <property type="match status" value="2"/>
</dbReference>
<gene>
    <name evidence="4" type="ORF">KP79_PYT04399</name>
</gene>
<evidence type="ECO:0000256" key="2">
    <source>
        <dbReference type="SAM" id="MobiDB-lite"/>
    </source>
</evidence>
<dbReference type="PRINTS" id="PR00399">
    <property type="entry name" value="SYNAPTOTAGMN"/>
</dbReference>
<dbReference type="AlphaFoldDB" id="A0A210R0X0"/>
<dbReference type="GO" id="GO:0005544">
    <property type="term" value="F:calcium-dependent phospholipid binding"/>
    <property type="evidence" value="ECO:0007669"/>
    <property type="project" value="TreeGrafter"/>
</dbReference>
<dbReference type="InterPro" id="IPR001565">
    <property type="entry name" value="Synaptotagmin"/>
</dbReference>
<protein>
    <submittedName>
        <fullName evidence="4">Synaptotagmin-6</fullName>
    </submittedName>
</protein>
<dbReference type="SMART" id="SM00239">
    <property type="entry name" value="C2"/>
    <property type="match status" value="2"/>
</dbReference>
<dbReference type="GO" id="GO:0005886">
    <property type="term" value="C:plasma membrane"/>
    <property type="evidence" value="ECO:0007669"/>
    <property type="project" value="TreeGrafter"/>
</dbReference>
<reference evidence="4 5" key="1">
    <citation type="journal article" date="2017" name="Nat. Ecol. Evol.">
        <title>Scallop genome provides insights into evolution of bilaterian karyotype and development.</title>
        <authorList>
            <person name="Wang S."/>
            <person name="Zhang J."/>
            <person name="Jiao W."/>
            <person name="Li J."/>
            <person name="Xun X."/>
            <person name="Sun Y."/>
            <person name="Guo X."/>
            <person name="Huan P."/>
            <person name="Dong B."/>
            <person name="Zhang L."/>
            <person name="Hu X."/>
            <person name="Sun X."/>
            <person name="Wang J."/>
            <person name="Zhao C."/>
            <person name="Wang Y."/>
            <person name="Wang D."/>
            <person name="Huang X."/>
            <person name="Wang R."/>
            <person name="Lv J."/>
            <person name="Li Y."/>
            <person name="Zhang Z."/>
            <person name="Liu B."/>
            <person name="Lu W."/>
            <person name="Hui Y."/>
            <person name="Liang J."/>
            <person name="Zhou Z."/>
            <person name="Hou R."/>
            <person name="Li X."/>
            <person name="Liu Y."/>
            <person name="Li H."/>
            <person name="Ning X."/>
            <person name="Lin Y."/>
            <person name="Zhao L."/>
            <person name="Xing Q."/>
            <person name="Dou J."/>
            <person name="Li Y."/>
            <person name="Mao J."/>
            <person name="Guo H."/>
            <person name="Dou H."/>
            <person name="Li T."/>
            <person name="Mu C."/>
            <person name="Jiang W."/>
            <person name="Fu Q."/>
            <person name="Fu X."/>
            <person name="Miao Y."/>
            <person name="Liu J."/>
            <person name="Yu Q."/>
            <person name="Li R."/>
            <person name="Liao H."/>
            <person name="Li X."/>
            <person name="Kong Y."/>
            <person name="Jiang Z."/>
            <person name="Chourrout D."/>
            <person name="Li R."/>
            <person name="Bao Z."/>
        </authorList>
    </citation>
    <scope>NUCLEOTIDE SEQUENCE [LARGE SCALE GENOMIC DNA]</scope>
    <source>
        <strain evidence="4 5">PY_sf001</strain>
    </source>
</reference>
<keyword evidence="1" id="KW-0677">Repeat</keyword>
<dbReference type="EMBL" id="NEDP02000942">
    <property type="protein sequence ID" value="OWF54676.1"/>
    <property type="molecule type" value="Genomic_DNA"/>
</dbReference>
<dbReference type="GO" id="GO:0001786">
    <property type="term" value="F:phosphatidylserine binding"/>
    <property type="evidence" value="ECO:0007669"/>
    <property type="project" value="TreeGrafter"/>
</dbReference>
<dbReference type="OrthoDB" id="67700at2759"/>
<comment type="caution">
    <text evidence="4">The sequence shown here is derived from an EMBL/GenBank/DDBJ whole genome shotgun (WGS) entry which is preliminary data.</text>
</comment>
<feature type="domain" description="C2" evidence="3">
    <location>
        <begin position="258"/>
        <end position="390"/>
    </location>
</feature>
<dbReference type="CDD" id="cd00276">
    <property type="entry name" value="C2B_Synaptotagmin"/>
    <property type="match status" value="1"/>
</dbReference>
<organism evidence="4 5">
    <name type="scientific">Mizuhopecten yessoensis</name>
    <name type="common">Japanese scallop</name>
    <name type="synonym">Patinopecten yessoensis</name>
    <dbReference type="NCBI Taxonomy" id="6573"/>
    <lineage>
        <taxon>Eukaryota</taxon>
        <taxon>Metazoa</taxon>
        <taxon>Spiralia</taxon>
        <taxon>Lophotrochozoa</taxon>
        <taxon>Mollusca</taxon>
        <taxon>Bivalvia</taxon>
        <taxon>Autobranchia</taxon>
        <taxon>Pteriomorphia</taxon>
        <taxon>Pectinida</taxon>
        <taxon>Pectinoidea</taxon>
        <taxon>Pectinidae</taxon>
        <taxon>Mizuhopecten</taxon>
    </lineage>
</organism>
<dbReference type="GO" id="GO:0070382">
    <property type="term" value="C:exocytic vesicle"/>
    <property type="evidence" value="ECO:0007669"/>
    <property type="project" value="TreeGrafter"/>
</dbReference>
<proteinExistence type="predicted"/>
<accession>A0A210R0X0</accession>
<dbReference type="InterPro" id="IPR035892">
    <property type="entry name" value="C2_domain_sf"/>
</dbReference>
<evidence type="ECO:0000256" key="1">
    <source>
        <dbReference type="ARBA" id="ARBA00022737"/>
    </source>
</evidence>
<dbReference type="GO" id="GO:0030276">
    <property type="term" value="F:clathrin binding"/>
    <property type="evidence" value="ECO:0007669"/>
    <property type="project" value="TreeGrafter"/>
</dbReference>
<dbReference type="PANTHER" id="PTHR10024">
    <property type="entry name" value="SYNAPTOTAGMIN"/>
    <property type="match status" value="1"/>
</dbReference>
<dbReference type="Gene3D" id="2.60.40.150">
    <property type="entry name" value="C2 domain"/>
    <property type="match status" value="2"/>
</dbReference>
<dbReference type="Proteomes" id="UP000242188">
    <property type="component" value="Unassembled WGS sequence"/>
</dbReference>
<name>A0A210R0X0_MIZYE</name>
<dbReference type="InterPro" id="IPR000008">
    <property type="entry name" value="C2_dom"/>
</dbReference>
<dbReference type="STRING" id="6573.A0A210R0X0"/>
<evidence type="ECO:0000313" key="5">
    <source>
        <dbReference type="Proteomes" id="UP000242188"/>
    </source>
</evidence>
<sequence>MGSSPSSPVRDVTEKFWVPPAVIERKRAQSLVPALSHHDSDDDPSSGPVTPGSLSGLREMTFTFSNEGVGIVTGSDGLPPLPSHRPRRASMQDAIDLRKIDTKLYDRKHMLQRQHSLPLSREEENLGSVNFSLTYNKETHLLTVNIIQAADLTPRDNCGNLDPYCKVSLLPSHRSQLQTKVHNKTVNPKFDEEFIFDVSPHKLPFCSLEILLLDFDQFSRHEIIGQIKLLLDCVDLQEQAVLWKGISPIEKSKSKDKDYGDIMFSMTFLSSAERLTVVVTKARNLHHLEEGKLLDAYVKVSLLHKGKRVKKKKTSVVHQSQNPTWNEALVFSVSRETLRHLSMEMMVCHENKLGNDNLIGRIRIGNESEGDERVHWNDLISFRSAMARWHPLSPL</sequence>
<dbReference type="PANTHER" id="PTHR10024:SF383">
    <property type="entry name" value="C2 DOMAIN-CONTAINING PROTEIN"/>
    <property type="match status" value="1"/>
</dbReference>
<feature type="domain" description="C2" evidence="3">
    <location>
        <begin position="125"/>
        <end position="244"/>
    </location>
</feature>
<evidence type="ECO:0000259" key="3">
    <source>
        <dbReference type="PROSITE" id="PS50004"/>
    </source>
</evidence>
<dbReference type="GO" id="GO:0000149">
    <property type="term" value="F:SNARE binding"/>
    <property type="evidence" value="ECO:0007669"/>
    <property type="project" value="TreeGrafter"/>
</dbReference>
<dbReference type="GO" id="GO:0005509">
    <property type="term" value="F:calcium ion binding"/>
    <property type="evidence" value="ECO:0007669"/>
    <property type="project" value="TreeGrafter"/>
</dbReference>
<feature type="region of interest" description="Disordered" evidence="2">
    <location>
        <begin position="29"/>
        <end position="56"/>
    </location>
</feature>